<comment type="cofactor">
    <cofactor evidence="1">
        <name>[4Fe-4S] cluster</name>
        <dbReference type="ChEBI" id="CHEBI:49883"/>
    </cofactor>
</comment>
<evidence type="ECO:0000256" key="4">
    <source>
        <dbReference type="ARBA" id="ARBA00023004"/>
    </source>
</evidence>
<dbReference type="SUPFAM" id="SSF52242">
    <property type="entry name" value="Cobalamin (vitamin B12)-binding domain"/>
    <property type="match status" value="1"/>
</dbReference>
<dbReference type="Pfam" id="PF02310">
    <property type="entry name" value="B12-binding"/>
    <property type="match status" value="1"/>
</dbReference>
<dbReference type="InterPro" id="IPR007197">
    <property type="entry name" value="rSAM"/>
</dbReference>
<dbReference type="InterPro" id="IPR036724">
    <property type="entry name" value="Cobalamin-bd_sf"/>
</dbReference>
<dbReference type="PROSITE" id="PS51918">
    <property type="entry name" value="RADICAL_SAM"/>
    <property type="match status" value="1"/>
</dbReference>
<dbReference type="InterPro" id="IPR058240">
    <property type="entry name" value="rSAM_sf"/>
</dbReference>
<feature type="domain" description="B12-binding" evidence="6">
    <location>
        <begin position="67"/>
        <end position="205"/>
    </location>
</feature>
<protein>
    <submittedName>
        <fullName evidence="8">Uncharacterized protein</fullName>
    </submittedName>
</protein>
<dbReference type="InterPro" id="IPR051198">
    <property type="entry name" value="BchE-like"/>
</dbReference>
<dbReference type="PANTHER" id="PTHR43409:SF16">
    <property type="entry name" value="SLR0320 PROTEIN"/>
    <property type="match status" value="1"/>
</dbReference>
<dbReference type="PROSITE" id="PS51332">
    <property type="entry name" value="B12_BINDING"/>
    <property type="match status" value="1"/>
</dbReference>
<gene>
    <name evidence="8" type="ORF">DEW08_06815</name>
</gene>
<keyword evidence="2" id="KW-0949">S-adenosyl-L-methionine</keyword>
<dbReference type="GO" id="GO:0003824">
    <property type="term" value="F:catalytic activity"/>
    <property type="evidence" value="ECO:0007669"/>
    <property type="project" value="InterPro"/>
</dbReference>
<dbReference type="SFLD" id="SFLDG01082">
    <property type="entry name" value="B12-binding_domain_containing"/>
    <property type="match status" value="1"/>
</dbReference>
<dbReference type="SFLD" id="SFLDG01123">
    <property type="entry name" value="methyltransferase_(Class_B)"/>
    <property type="match status" value="1"/>
</dbReference>
<dbReference type="InterPro" id="IPR034466">
    <property type="entry name" value="Methyltransferase_Class_B"/>
</dbReference>
<dbReference type="OrthoDB" id="9801424at2"/>
<dbReference type="PANTHER" id="PTHR43409">
    <property type="entry name" value="ANAEROBIC MAGNESIUM-PROTOPORPHYRIN IX MONOMETHYL ESTER CYCLASE-RELATED"/>
    <property type="match status" value="1"/>
</dbReference>
<dbReference type="CDD" id="cd01335">
    <property type="entry name" value="Radical_SAM"/>
    <property type="match status" value="1"/>
</dbReference>
<keyword evidence="4" id="KW-0408">Iron</keyword>
<dbReference type="InterPro" id="IPR006638">
    <property type="entry name" value="Elp3/MiaA/NifB-like_rSAM"/>
</dbReference>
<evidence type="ECO:0000313" key="8">
    <source>
        <dbReference type="EMBL" id="AWK86004.1"/>
    </source>
</evidence>
<evidence type="ECO:0000256" key="5">
    <source>
        <dbReference type="ARBA" id="ARBA00023014"/>
    </source>
</evidence>
<dbReference type="Pfam" id="PF04055">
    <property type="entry name" value="Radical_SAM"/>
    <property type="match status" value="1"/>
</dbReference>
<dbReference type="SFLD" id="SFLDS00029">
    <property type="entry name" value="Radical_SAM"/>
    <property type="match status" value="1"/>
</dbReference>
<keyword evidence="9" id="KW-1185">Reference proteome</keyword>
<dbReference type="GO" id="GO:0046872">
    <property type="term" value="F:metal ion binding"/>
    <property type="evidence" value="ECO:0007669"/>
    <property type="project" value="UniProtKB-KW"/>
</dbReference>
<evidence type="ECO:0000256" key="1">
    <source>
        <dbReference type="ARBA" id="ARBA00001966"/>
    </source>
</evidence>
<accession>A0A2S2CNA1</accession>
<name>A0A2S2CNA1_9PROT</name>
<dbReference type="KEGG" id="azz:DEW08_06815"/>
<dbReference type="Gene3D" id="3.80.30.20">
    <property type="entry name" value="tm_1862 like domain"/>
    <property type="match status" value="1"/>
</dbReference>
<dbReference type="EMBL" id="CP029353">
    <property type="protein sequence ID" value="AWK86004.1"/>
    <property type="molecule type" value="Genomic_DNA"/>
</dbReference>
<dbReference type="GO" id="GO:0031419">
    <property type="term" value="F:cobalamin binding"/>
    <property type="evidence" value="ECO:0007669"/>
    <property type="project" value="InterPro"/>
</dbReference>
<evidence type="ECO:0000256" key="3">
    <source>
        <dbReference type="ARBA" id="ARBA00022723"/>
    </source>
</evidence>
<evidence type="ECO:0000256" key="2">
    <source>
        <dbReference type="ARBA" id="ARBA00022691"/>
    </source>
</evidence>
<evidence type="ECO:0000259" key="7">
    <source>
        <dbReference type="PROSITE" id="PS51918"/>
    </source>
</evidence>
<dbReference type="AlphaFoldDB" id="A0A2S2CNA1"/>
<dbReference type="GO" id="GO:0005829">
    <property type="term" value="C:cytosol"/>
    <property type="evidence" value="ECO:0007669"/>
    <property type="project" value="TreeGrafter"/>
</dbReference>
<dbReference type="GO" id="GO:0051539">
    <property type="term" value="F:4 iron, 4 sulfur cluster binding"/>
    <property type="evidence" value="ECO:0007669"/>
    <property type="project" value="UniProtKB-KW"/>
</dbReference>
<keyword evidence="3" id="KW-0479">Metal-binding</keyword>
<evidence type="ECO:0000259" key="6">
    <source>
        <dbReference type="PROSITE" id="PS51332"/>
    </source>
</evidence>
<feature type="domain" description="Radical SAM core" evidence="7">
    <location>
        <begin position="249"/>
        <end position="473"/>
    </location>
</feature>
<dbReference type="Proteomes" id="UP000245629">
    <property type="component" value="Chromosome 2"/>
</dbReference>
<dbReference type="CDD" id="cd02068">
    <property type="entry name" value="radical_SAM_B12_BD"/>
    <property type="match status" value="1"/>
</dbReference>
<dbReference type="InterPro" id="IPR023404">
    <property type="entry name" value="rSAM_horseshoe"/>
</dbReference>
<keyword evidence="5" id="KW-0411">Iron-sulfur</keyword>
<sequence>MWWPRAWRRSSRKTIFPDHRPESGGIGSMPPATAWGHLPGTQADPGIVRAIGWSGDMATDILLINPPYRMVPPFTYDRYEQIDPPRNLAILAAWLEASGVSVEILDAPVLEMSFDDIAQMIRQRRPRIIGITNRSTSTFPMVQRVASIAKAVSPEAPVIVGGTYVSWMPEEALSNCRDIDYLVIGEGDIQTPELVTRLLDGRSVHDIAGLAYRDPSSPQHIKRTPPARVVEDLDQIPFPAYHLVPIEKYVGRGERYILSLTRGCIFHCEYCTSSFERGRVRSHSVAKVMSELRWAYEKGFRYFYFFDDILTVDRERIVELCDAIIGSGLSFPWHCLTRSEYVDEALLHKMKAAGCDRIAYGVESASASSLASFRRRVKKTREAFALTRMAGIRSIAFAVFGFPGETFADQIATIRWLRELNPGMVRDFTYKPYPGTPQYANPEKFGIQISDRNFVRWSQQDEPVHRTEHLSEEEIIEVRVLCSYIFRSQGQLQGGVRYRRKKKVVMVRVENGALIYNHYKADEERRVDLYLNCLRVSALYFEVMLHCDGYHNVPAITEIIAKLFNLDRDGAYRKVRHVVEHASQHGMLEEMPALAPALPDGVDATPPDGTEAAVRLPAEDRILSAPGLG</sequence>
<evidence type="ECO:0000313" key="9">
    <source>
        <dbReference type="Proteomes" id="UP000245629"/>
    </source>
</evidence>
<reference evidence="9" key="1">
    <citation type="submission" date="2018-05" db="EMBL/GenBank/DDBJ databases">
        <title>Azospirillum thermophila sp. nov., a novel isolated from hot spring.</title>
        <authorList>
            <person name="Zhao Z."/>
        </authorList>
    </citation>
    <scope>NUCLEOTIDE SEQUENCE [LARGE SCALE GENOMIC DNA]</scope>
    <source>
        <strain evidence="9">CFH 70021</strain>
    </source>
</reference>
<dbReference type="InterPro" id="IPR006158">
    <property type="entry name" value="Cobalamin-bd"/>
</dbReference>
<organism evidence="8 9">
    <name type="scientific">Azospirillum thermophilum</name>
    <dbReference type="NCBI Taxonomy" id="2202148"/>
    <lineage>
        <taxon>Bacteria</taxon>
        <taxon>Pseudomonadati</taxon>
        <taxon>Pseudomonadota</taxon>
        <taxon>Alphaproteobacteria</taxon>
        <taxon>Rhodospirillales</taxon>
        <taxon>Azospirillaceae</taxon>
        <taxon>Azospirillum</taxon>
    </lineage>
</organism>
<dbReference type="Gene3D" id="3.40.50.280">
    <property type="entry name" value="Cobalamin-binding domain"/>
    <property type="match status" value="1"/>
</dbReference>
<dbReference type="SMART" id="SM00729">
    <property type="entry name" value="Elp3"/>
    <property type="match status" value="1"/>
</dbReference>
<proteinExistence type="predicted"/>
<dbReference type="SUPFAM" id="SSF102114">
    <property type="entry name" value="Radical SAM enzymes"/>
    <property type="match status" value="1"/>
</dbReference>